<keyword evidence="3" id="KW-1185">Reference proteome</keyword>
<evidence type="ECO:0000313" key="2">
    <source>
        <dbReference type="EMBL" id="KAH3719689.1"/>
    </source>
</evidence>
<dbReference type="EMBL" id="JAIWYP010000013">
    <property type="protein sequence ID" value="KAH3719689.1"/>
    <property type="molecule type" value="Genomic_DNA"/>
</dbReference>
<reference evidence="2" key="2">
    <citation type="submission" date="2020-11" db="EMBL/GenBank/DDBJ databases">
        <authorList>
            <person name="McCartney M.A."/>
            <person name="Auch B."/>
            <person name="Kono T."/>
            <person name="Mallez S."/>
            <person name="Becker A."/>
            <person name="Gohl D.M."/>
            <person name="Silverstein K.A.T."/>
            <person name="Koren S."/>
            <person name="Bechman K.B."/>
            <person name="Herman A."/>
            <person name="Abrahante J.E."/>
            <person name="Garbe J."/>
        </authorList>
    </citation>
    <scope>NUCLEOTIDE SEQUENCE</scope>
    <source>
        <strain evidence="2">Duluth1</strain>
        <tissue evidence="2">Whole animal</tissue>
    </source>
</reference>
<feature type="region of interest" description="Disordered" evidence="1">
    <location>
        <begin position="61"/>
        <end position="91"/>
    </location>
</feature>
<dbReference type="Proteomes" id="UP000828390">
    <property type="component" value="Unassembled WGS sequence"/>
</dbReference>
<evidence type="ECO:0000313" key="3">
    <source>
        <dbReference type="Proteomes" id="UP000828390"/>
    </source>
</evidence>
<feature type="compositionally biased region" description="Basic residues" evidence="1">
    <location>
        <begin position="1"/>
        <end position="16"/>
    </location>
</feature>
<gene>
    <name evidence="2" type="ORF">DPMN_062556</name>
</gene>
<comment type="caution">
    <text evidence="2">The sequence shown here is derived from an EMBL/GenBank/DDBJ whole genome shotgun (WGS) entry which is preliminary data.</text>
</comment>
<accession>A0A9D4HJD9</accession>
<sequence length="91" mass="10622">MFTRHKSIHSHTHTGGKRVATIPSNENITLNDKQSHFNEKSSFLEKKITIKYLYNKAFNRKPPENRAHRHRTAITPSIPQRLPRSRPHSTV</sequence>
<evidence type="ECO:0000256" key="1">
    <source>
        <dbReference type="SAM" id="MobiDB-lite"/>
    </source>
</evidence>
<reference evidence="2" key="1">
    <citation type="journal article" date="2019" name="bioRxiv">
        <title>The Genome of the Zebra Mussel, Dreissena polymorpha: A Resource for Invasive Species Research.</title>
        <authorList>
            <person name="McCartney M.A."/>
            <person name="Auch B."/>
            <person name="Kono T."/>
            <person name="Mallez S."/>
            <person name="Zhang Y."/>
            <person name="Obille A."/>
            <person name="Becker A."/>
            <person name="Abrahante J.E."/>
            <person name="Garbe J."/>
            <person name="Badalamenti J.P."/>
            <person name="Herman A."/>
            <person name="Mangelson H."/>
            <person name="Liachko I."/>
            <person name="Sullivan S."/>
            <person name="Sone E.D."/>
            <person name="Koren S."/>
            <person name="Silverstein K.A.T."/>
            <person name="Beckman K.B."/>
            <person name="Gohl D.M."/>
        </authorList>
    </citation>
    <scope>NUCLEOTIDE SEQUENCE</scope>
    <source>
        <strain evidence="2">Duluth1</strain>
        <tissue evidence="2">Whole animal</tissue>
    </source>
</reference>
<dbReference type="AlphaFoldDB" id="A0A9D4HJD9"/>
<organism evidence="2 3">
    <name type="scientific">Dreissena polymorpha</name>
    <name type="common">Zebra mussel</name>
    <name type="synonym">Mytilus polymorpha</name>
    <dbReference type="NCBI Taxonomy" id="45954"/>
    <lineage>
        <taxon>Eukaryota</taxon>
        <taxon>Metazoa</taxon>
        <taxon>Spiralia</taxon>
        <taxon>Lophotrochozoa</taxon>
        <taxon>Mollusca</taxon>
        <taxon>Bivalvia</taxon>
        <taxon>Autobranchia</taxon>
        <taxon>Heteroconchia</taxon>
        <taxon>Euheterodonta</taxon>
        <taxon>Imparidentia</taxon>
        <taxon>Neoheterodontei</taxon>
        <taxon>Myida</taxon>
        <taxon>Dreissenoidea</taxon>
        <taxon>Dreissenidae</taxon>
        <taxon>Dreissena</taxon>
    </lineage>
</organism>
<protein>
    <submittedName>
        <fullName evidence="2">Uncharacterized protein</fullName>
    </submittedName>
</protein>
<proteinExistence type="predicted"/>
<name>A0A9D4HJD9_DREPO</name>
<feature type="region of interest" description="Disordered" evidence="1">
    <location>
        <begin position="1"/>
        <end position="24"/>
    </location>
</feature>